<protein>
    <submittedName>
        <fullName evidence="2">Cacna1g protein</fullName>
    </submittedName>
</protein>
<feature type="transmembrane region" description="Helical" evidence="1">
    <location>
        <begin position="110"/>
        <end position="134"/>
    </location>
</feature>
<evidence type="ECO:0000256" key="1">
    <source>
        <dbReference type="SAM" id="Phobius"/>
    </source>
</evidence>
<sequence>MRLENLSSAGAYELGGTSLVVGAQHFLGALLCLPEVTRNVSNDWSAALIRHAALLAAALGLAQVVAAVRQHMAEDGPKHMPLSLVAFLVGLHAISILNCVPMNLHYSTEYAYVLMVFAMHLSGFAANFLSPVAWALDDSYLPHLPVLWLIGTVDAAIAVVRGPLLFYSLVLLKRLWFLDRAWLLLLTGTVGTILTVPVSILLLTASLTRFRKLMGRAQIKDD</sequence>
<feature type="transmembrane region" description="Helical" evidence="1">
    <location>
        <begin position="146"/>
        <end position="170"/>
    </location>
</feature>
<feature type="transmembrane region" description="Helical" evidence="1">
    <location>
        <begin position="80"/>
        <end position="104"/>
    </location>
</feature>
<dbReference type="OrthoDB" id="440989at2759"/>
<dbReference type="AlphaFoldDB" id="A0A812J558"/>
<gene>
    <name evidence="2" type="primary">Cacna1g</name>
    <name evidence="2" type="ORF">SNAT2548_LOCUS5207</name>
</gene>
<dbReference type="Proteomes" id="UP000604046">
    <property type="component" value="Unassembled WGS sequence"/>
</dbReference>
<proteinExistence type="predicted"/>
<feature type="transmembrane region" description="Helical" evidence="1">
    <location>
        <begin position="182"/>
        <end position="207"/>
    </location>
</feature>
<keyword evidence="3" id="KW-1185">Reference proteome</keyword>
<keyword evidence="1" id="KW-0812">Transmembrane</keyword>
<comment type="caution">
    <text evidence="2">The sequence shown here is derived from an EMBL/GenBank/DDBJ whole genome shotgun (WGS) entry which is preliminary data.</text>
</comment>
<evidence type="ECO:0000313" key="3">
    <source>
        <dbReference type="Proteomes" id="UP000604046"/>
    </source>
</evidence>
<keyword evidence="1" id="KW-1133">Transmembrane helix</keyword>
<keyword evidence="1" id="KW-0472">Membrane</keyword>
<organism evidence="2 3">
    <name type="scientific">Symbiodinium natans</name>
    <dbReference type="NCBI Taxonomy" id="878477"/>
    <lineage>
        <taxon>Eukaryota</taxon>
        <taxon>Sar</taxon>
        <taxon>Alveolata</taxon>
        <taxon>Dinophyceae</taxon>
        <taxon>Suessiales</taxon>
        <taxon>Symbiodiniaceae</taxon>
        <taxon>Symbiodinium</taxon>
    </lineage>
</organism>
<name>A0A812J558_9DINO</name>
<reference evidence="2" key="1">
    <citation type="submission" date="2021-02" db="EMBL/GenBank/DDBJ databases">
        <authorList>
            <person name="Dougan E. K."/>
            <person name="Rhodes N."/>
            <person name="Thang M."/>
            <person name="Chan C."/>
        </authorList>
    </citation>
    <scope>NUCLEOTIDE SEQUENCE</scope>
</reference>
<evidence type="ECO:0000313" key="2">
    <source>
        <dbReference type="EMBL" id="CAE7193231.1"/>
    </source>
</evidence>
<accession>A0A812J558</accession>
<dbReference type="EMBL" id="CAJNDS010000332">
    <property type="protein sequence ID" value="CAE7193231.1"/>
    <property type="molecule type" value="Genomic_DNA"/>
</dbReference>
<feature type="transmembrane region" description="Helical" evidence="1">
    <location>
        <begin position="48"/>
        <end position="68"/>
    </location>
</feature>